<comment type="similarity">
    <text evidence="1">Belongs to the type-I restriction system S methylase family.</text>
</comment>
<dbReference type="RefSeq" id="WP_207336246.1">
    <property type="nucleotide sequence ID" value="NZ_JAFMYU010000011.1"/>
</dbReference>
<evidence type="ECO:0000256" key="2">
    <source>
        <dbReference type="ARBA" id="ARBA00022747"/>
    </source>
</evidence>
<protein>
    <submittedName>
        <fullName evidence="5">Restriction endonuclease subunit S</fullName>
    </submittedName>
</protein>
<dbReference type="PANTHER" id="PTHR30408">
    <property type="entry name" value="TYPE-1 RESTRICTION ENZYME ECOKI SPECIFICITY PROTEIN"/>
    <property type="match status" value="1"/>
</dbReference>
<keyword evidence="5" id="KW-0255">Endonuclease</keyword>
<evidence type="ECO:0000256" key="1">
    <source>
        <dbReference type="ARBA" id="ARBA00010923"/>
    </source>
</evidence>
<dbReference type="PANTHER" id="PTHR30408:SF12">
    <property type="entry name" value="TYPE I RESTRICTION ENZYME MJAVIII SPECIFICITY SUBUNIT"/>
    <property type="match status" value="1"/>
</dbReference>
<dbReference type="InterPro" id="IPR052021">
    <property type="entry name" value="Type-I_RS_S_subunit"/>
</dbReference>
<sequence>MTFTPYDNYKDSGMDWLGNVPAHWKMNRVKNVGNVNARVGWKALKASEYVDSGYFFLATPNIKGRKIDYDNVNYITHDRFIESPEIILQENDILLAKDGSTLGIVNIVKHMPGPGTVNSSIAVMRFNKTLDNNYIYYQIASEYIQNIIKLKKDGQGVPHLFQRDINNFLLVVPPLAEQAAIANYLDWQTAAIDKKTALLQHKIATYLALRKAVINETVCRGLDKSAPLKDSGIEWIGQIPTHWDVKRIKDVCAINPSTSKVWPTDSSNKVEFLPMTNIDEKFGTIKSYGFEDYNNVNQGYTAFRNGDILFAKITPCMENGNCVIVEGLKNDLGFGSTEFIVFRVLKKYLNTRYLHLFLRNERFLRKAENFMVGTAGQKRISTSFLQVHPVAFPPLEEQIAIATYLDQKTQAIDAAVANLNAQLSTLAELRKTLINEVVTGQIRVAMQGS</sequence>
<evidence type="ECO:0000313" key="5">
    <source>
        <dbReference type="EMBL" id="MBO0932280.1"/>
    </source>
</evidence>
<organism evidence="5 6">
    <name type="scientific">Fibrella aquatilis</name>
    <dbReference type="NCBI Taxonomy" id="2817059"/>
    <lineage>
        <taxon>Bacteria</taxon>
        <taxon>Pseudomonadati</taxon>
        <taxon>Bacteroidota</taxon>
        <taxon>Cytophagia</taxon>
        <taxon>Cytophagales</taxon>
        <taxon>Spirosomataceae</taxon>
        <taxon>Fibrella</taxon>
    </lineage>
</organism>
<keyword evidence="5" id="KW-0540">Nuclease</keyword>
<dbReference type="EMBL" id="JAFMYU010000011">
    <property type="protein sequence ID" value="MBO0932280.1"/>
    <property type="molecule type" value="Genomic_DNA"/>
</dbReference>
<evidence type="ECO:0000256" key="3">
    <source>
        <dbReference type="ARBA" id="ARBA00023125"/>
    </source>
</evidence>
<dbReference type="GO" id="GO:0009307">
    <property type="term" value="P:DNA restriction-modification system"/>
    <property type="evidence" value="ECO:0007669"/>
    <property type="project" value="UniProtKB-KW"/>
</dbReference>
<dbReference type="Gene3D" id="1.10.287.1120">
    <property type="entry name" value="Bipartite methylase S protein"/>
    <property type="match status" value="1"/>
</dbReference>
<dbReference type="CDD" id="cd17260">
    <property type="entry name" value="RMtype1_S_EcoEI-TRD1-CR1_like"/>
    <property type="match status" value="1"/>
</dbReference>
<dbReference type="SUPFAM" id="SSF116734">
    <property type="entry name" value="DNA methylase specificity domain"/>
    <property type="match status" value="2"/>
</dbReference>
<keyword evidence="6" id="KW-1185">Reference proteome</keyword>
<dbReference type="GO" id="GO:0004519">
    <property type="term" value="F:endonuclease activity"/>
    <property type="evidence" value="ECO:0007669"/>
    <property type="project" value="UniProtKB-KW"/>
</dbReference>
<proteinExistence type="inferred from homology"/>
<comment type="caution">
    <text evidence="5">The sequence shown here is derived from an EMBL/GenBank/DDBJ whole genome shotgun (WGS) entry which is preliminary data.</text>
</comment>
<keyword evidence="5" id="KW-0378">Hydrolase</keyword>
<dbReference type="GO" id="GO:0003677">
    <property type="term" value="F:DNA binding"/>
    <property type="evidence" value="ECO:0007669"/>
    <property type="project" value="UniProtKB-KW"/>
</dbReference>
<dbReference type="Pfam" id="PF01420">
    <property type="entry name" value="Methylase_S"/>
    <property type="match status" value="2"/>
</dbReference>
<accession>A0A939G8F7</accession>
<keyword evidence="2" id="KW-0680">Restriction system</keyword>
<gene>
    <name evidence="5" type="ORF">J2I48_14805</name>
</gene>
<dbReference type="InterPro" id="IPR000055">
    <property type="entry name" value="Restrct_endonuc_typeI_TRD"/>
</dbReference>
<dbReference type="Gene3D" id="3.90.220.20">
    <property type="entry name" value="DNA methylase specificity domains"/>
    <property type="match status" value="2"/>
</dbReference>
<reference evidence="5 6" key="1">
    <citation type="submission" date="2021-03" db="EMBL/GenBank/DDBJ databases">
        <title>Fibrella sp. HMF5036 genome sequencing and assembly.</title>
        <authorList>
            <person name="Kang H."/>
            <person name="Kim H."/>
            <person name="Bae S."/>
            <person name="Joh K."/>
        </authorList>
    </citation>
    <scope>NUCLEOTIDE SEQUENCE [LARGE SCALE GENOMIC DNA]</scope>
    <source>
        <strain evidence="5 6">HMF5036</strain>
    </source>
</reference>
<dbReference type="InterPro" id="IPR044946">
    <property type="entry name" value="Restrct_endonuc_typeI_TRD_sf"/>
</dbReference>
<feature type="domain" description="Type I restriction modification DNA specificity" evidence="4">
    <location>
        <begin position="241"/>
        <end position="413"/>
    </location>
</feature>
<dbReference type="AlphaFoldDB" id="A0A939G8F7"/>
<evidence type="ECO:0000259" key="4">
    <source>
        <dbReference type="Pfam" id="PF01420"/>
    </source>
</evidence>
<dbReference type="Proteomes" id="UP000664795">
    <property type="component" value="Unassembled WGS sequence"/>
</dbReference>
<keyword evidence="3" id="KW-0238">DNA-binding</keyword>
<evidence type="ECO:0000313" key="6">
    <source>
        <dbReference type="Proteomes" id="UP000664795"/>
    </source>
</evidence>
<feature type="domain" description="Type I restriction modification DNA specificity" evidence="4">
    <location>
        <begin position="23"/>
        <end position="190"/>
    </location>
</feature>
<name>A0A939G8F7_9BACT</name>